<reference evidence="3 4" key="1">
    <citation type="submission" date="2017-04" db="EMBL/GenBank/DDBJ databases">
        <title>Genome Sequence of the Model Brown-Rot Fungus Postia placenta SB12.</title>
        <authorList>
            <consortium name="DOE Joint Genome Institute"/>
            <person name="Gaskell J."/>
            <person name="Kersten P."/>
            <person name="Larrondo L.F."/>
            <person name="Canessa P."/>
            <person name="Martinez D."/>
            <person name="Hibbett D."/>
            <person name="Schmoll M."/>
            <person name="Kubicek C.P."/>
            <person name="Martinez A.T."/>
            <person name="Yadav J."/>
            <person name="Master E."/>
            <person name="Magnuson J.K."/>
            <person name="James T."/>
            <person name="Yaver D."/>
            <person name="Berka R."/>
            <person name="Labutti K."/>
            <person name="Lipzen A."/>
            <person name="Aerts A."/>
            <person name="Barry K."/>
            <person name="Henrissat B."/>
            <person name="Blanchette R."/>
            <person name="Grigoriev I."/>
            <person name="Cullen D."/>
        </authorList>
    </citation>
    <scope>NUCLEOTIDE SEQUENCE [LARGE SCALE GENOMIC DNA]</scope>
    <source>
        <strain evidence="3 4">MAD-698-R-SB12</strain>
    </source>
</reference>
<evidence type="ECO:0000313" key="4">
    <source>
        <dbReference type="Proteomes" id="UP000194127"/>
    </source>
</evidence>
<protein>
    <submittedName>
        <fullName evidence="3">Uncharacterized protein</fullName>
    </submittedName>
</protein>
<feature type="domain" description="F-box/LRR-repeat protein 15/At3g58940/PEG3-like LRR" evidence="2">
    <location>
        <begin position="75"/>
        <end position="183"/>
    </location>
</feature>
<keyword evidence="4" id="KW-1185">Reference proteome</keyword>
<dbReference type="Gene3D" id="3.80.10.10">
    <property type="entry name" value="Ribonuclease Inhibitor"/>
    <property type="match status" value="1"/>
</dbReference>
<dbReference type="GeneID" id="36332971"/>
<gene>
    <name evidence="3" type="ORF">POSPLADRAFT_1168715</name>
</gene>
<name>A0A1X6N7E8_9APHY</name>
<dbReference type="AlphaFoldDB" id="A0A1X6N7E8"/>
<dbReference type="InterPro" id="IPR032675">
    <property type="entry name" value="LRR_dom_sf"/>
</dbReference>
<feature type="domain" description="F-box" evidence="1">
    <location>
        <begin position="8"/>
        <end position="50"/>
    </location>
</feature>
<sequence>MSNIAAIGQIPTEVRKKIFQYLSDDRGSLAACALTCRAWYLLSRSHFFHSVHLLGSPRYAQFEELLLAAPYLAAYVRDLSITMDGTFTWLDQEAPRILLRLNRVEHLKFRNWSATIMSDETRRNLQMYFPRVRTLVLQDTAFAGNDFPLVLCACPRLSSLQLYDVYWSHRNRTLVSAVVNSRQHIQALGLRHISPLASAWLTNGVFEMRLQKLELCWGDPAQLPHVRHLLKEAGSTLEYVVIAPSFDVANSAADLDGCLADIGLSANTALRTLRLVIETARSEAHAWPPKVLEQLRSEDIRRIELVLLLPYEGRLSSVDWDQIDLHLSRQAAAHPKLTVSIDVHMAWTEPSEKAVAHEVAARLPRLTVETKRLEFDCTYTACDIRSAWPCLHPAIVKAP</sequence>
<dbReference type="Proteomes" id="UP000194127">
    <property type="component" value="Unassembled WGS sequence"/>
</dbReference>
<dbReference type="SUPFAM" id="SSF52047">
    <property type="entry name" value="RNI-like"/>
    <property type="match status" value="1"/>
</dbReference>
<dbReference type="InterPro" id="IPR036047">
    <property type="entry name" value="F-box-like_dom_sf"/>
</dbReference>
<dbReference type="EMBL" id="KZ110594">
    <property type="protein sequence ID" value="OSX64547.1"/>
    <property type="molecule type" value="Genomic_DNA"/>
</dbReference>
<dbReference type="SUPFAM" id="SSF81383">
    <property type="entry name" value="F-box domain"/>
    <property type="match status" value="1"/>
</dbReference>
<evidence type="ECO:0000259" key="2">
    <source>
        <dbReference type="Pfam" id="PF24758"/>
    </source>
</evidence>
<evidence type="ECO:0000259" key="1">
    <source>
        <dbReference type="Pfam" id="PF12937"/>
    </source>
</evidence>
<organism evidence="3 4">
    <name type="scientific">Postia placenta MAD-698-R-SB12</name>
    <dbReference type="NCBI Taxonomy" id="670580"/>
    <lineage>
        <taxon>Eukaryota</taxon>
        <taxon>Fungi</taxon>
        <taxon>Dikarya</taxon>
        <taxon>Basidiomycota</taxon>
        <taxon>Agaricomycotina</taxon>
        <taxon>Agaricomycetes</taxon>
        <taxon>Polyporales</taxon>
        <taxon>Adustoporiaceae</taxon>
        <taxon>Rhodonia</taxon>
    </lineage>
</organism>
<dbReference type="InterPro" id="IPR001810">
    <property type="entry name" value="F-box_dom"/>
</dbReference>
<dbReference type="InterPro" id="IPR055411">
    <property type="entry name" value="LRR_FXL15/At3g58940/PEG3-like"/>
</dbReference>
<dbReference type="Pfam" id="PF12937">
    <property type="entry name" value="F-box-like"/>
    <property type="match status" value="1"/>
</dbReference>
<dbReference type="Pfam" id="PF24758">
    <property type="entry name" value="LRR_At5g56370"/>
    <property type="match status" value="1"/>
</dbReference>
<evidence type="ECO:0000313" key="3">
    <source>
        <dbReference type="EMBL" id="OSX64547.1"/>
    </source>
</evidence>
<accession>A0A1X6N7E8</accession>
<dbReference type="RefSeq" id="XP_024341341.1">
    <property type="nucleotide sequence ID" value="XM_024488022.1"/>
</dbReference>
<proteinExistence type="predicted"/>
<dbReference type="OrthoDB" id="2788229at2759"/>